<evidence type="ECO:0000256" key="13">
    <source>
        <dbReference type="HAMAP-Rule" id="MF_00384"/>
    </source>
</evidence>
<dbReference type="EMBL" id="MNTG01000033">
    <property type="protein sequence ID" value="OLA37095.1"/>
    <property type="molecule type" value="Genomic_DNA"/>
</dbReference>
<dbReference type="HAMAP" id="MF_00384">
    <property type="entry name" value="Homoser_kinase"/>
    <property type="match status" value="1"/>
</dbReference>
<keyword evidence="9 13" id="KW-0418">Kinase</keyword>
<keyword evidence="5 13" id="KW-0028">Amino-acid biosynthesis</keyword>
<dbReference type="InterPro" id="IPR036554">
    <property type="entry name" value="GHMP_kinase_C_sf"/>
</dbReference>
<dbReference type="GO" id="GO:0009088">
    <property type="term" value="P:threonine biosynthetic process"/>
    <property type="evidence" value="ECO:0007669"/>
    <property type="project" value="UniProtKB-UniRule"/>
</dbReference>
<evidence type="ECO:0000256" key="2">
    <source>
        <dbReference type="ARBA" id="ARBA00007370"/>
    </source>
</evidence>
<keyword evidence="13" id="KW-0963">Cytoplasm</keyword>
<feature type="domain" description="GHMP kinase N-terminal" evidence="14">
    <location>
        <begin position="69"/>
        <end position="143"/>
    </location>
</feature>
<dbReference type="Proteomes" id="UP000186777">
    <property type="component" value="Unassembled WGS sequence"/>
</dbReference>
<evidence type="ECO:0000256" key="12">
    <source>
        <dbReference type="ARBA" id="ARBA00049954"/>
    </source>
</evidence>
<dbReference type="SUPFAM" id="SSF55060">
    <property type="entry name" value="GHMP Kinase, C-terminal domain"/>
    <property type="match status" value="1"/>
</dbReference>
<dbReference type="Gene3D" id="3.30.230.10">
    <property type="match status" value="1"/>
</dbReference>
<protein>
    <recommendedName>
        <fullName evidence="4 13">Homoserine kinase</fullName>
        <shortName evidence="13">HK</shortName>
        <shortName evidence="13">HSK</shortName>
        <ecNumber evidence="3 13">2.7.1.39</ecNumber>
    </recommendedName>
</protein>
<evidence type="ECO:0000313" key="16">
    <source>
        <dbReference type="EMBL" id="OLA37095.1"/>
    </source>
</evidence>
<dbReference type="PANTHER" id="PTHR20861:SF1">
    <property type="entry name" value="HOMOSERINE KINASE"/>
    <property type="match status" value="1"/>
</dbReference>
<feature type="domain" description="GHMP kinase C-terminal" evidence="15">
    <location>
        <begin position="206"/>
        <end position="281"/>
    </location>
</feature>
<dbReference type="PROSITE" id="PS00627">
    <property type="entry name" value="GHMP_KINASES_ATP"/>
    <property type="match status" value="1"/>
</dbReference>
<proteinExistence type="inferred from homology"/>
<organism evidence="16 17">
    <name type="scientific">Phascolarctobacterium succinatutens</name>
    <dbReference type="NCBI Taxonomy" id="626940"/>
    <lineage>
        <taxon>Bacteria</taxon>
        <taxon>Bacillati</taxon>
        <taxon>Bacillota</taxon>
        <taxon>Negativicutes</taxon>
        <taxon>Acidaminococcales</taxon>
        <taxon>Acidaminococcaceae</taxon>
        <taxon>Phascolarctobacterium</taxon>
    </lineage>
</organism>
<evidence type="ECO:0000256" key="4">
    <source>
        <dbReference type="ARBA" id="ARBA00017858"/>
    </source>
</evidence>
<dbReference type="SUPFAM" id="SSF54211">
    <property type="entry name" value="Ribosomal protein S5 domain 2-like"/>
    <property type="match status" value="1"/>
</dbReference>
<evidence type="ECO:0000313" key="17">
    <source>
        <dbReference type="Proteomes" id="UP000186777"/>
    </source>
</evidence>
<dbReference type="InterPro" id="IPR020568">
    <property type="entry name" value="Ribosomal_Su5_D2-typ_SF"/>
</dbReference>
<dbReference type="InterPro" id="IPR000870">
    <property type="entry name" value="Homoserine_kinase"/>
</dbReference>
<comment type="similarity">
    <text evidence="2 13">Belongs to the GHMP kinase family. Homoserine kinase subfamily.</text>
</comment>
<keyword evidence="7 13" id="KW-0791">Threonine biosynthesis</keyword>
<dbReference type="EC" id="2.7.1.39" evidence="3 13"/>
<evidence type="ECO:0000256" key="1">
    <source>
        <dbReference type="ARBA" id="ARBA00005015"/>
    </source>
</evidence>
<keyword evidence="6 13" id="KW-0808">Transferase</keyword>
<comment type="subcellular location">
    <subcellularLocation>
        <location evidence="13">Cytoplasm</location>
    </subcellularLocation>
</comment>
<dbReference type="PRINTS" id="PR00958">
    <property type="entry name" value="HOMSERKINASE"/>
</dbReference>
<dbReference type="GO" id="GO:0004413">
    <property type="term" value="F:homoserine kinase activity"/>
    <property type="evidence" value="ECO:0007669"/>
    <property type="project" value="UniProtKB-UniRule"/>
</dbReference>
<dbReference type="InterPro" id="IPR006204">
    <property type="entry name" value="GHMP_kinase_N_dom"/>
</dbReference>
<evidence type="ECO:0000256" key="6">
    <source>
        <dbReference type="ARBA" id="ARBA00022679"/>
    </source>
</evidence>
<evidence type="ECO:0000256" key="3">
    <source>
        <dbReference type="ARBA" id="ARBA00012078"/>
    </source>
</evidence>
<evidence type="ECO:0000256" key="5">
    <source>
        <dbReference type="ARBA" id="ARBA00022605"/>
    </source>
</evidence>
<dbReference type="InterPro" id="IPR013750">
    <property type="entry name" value="GHMP_kinase_C_dom"/>
</dbReference>
<accession>A0A1Q6R3Z3</accession>
<reference evidence="16 17" key="1">
    <citation type="journal article" date="2016" name="Nat. Biotechnol.">
        <title>Measurement of bacterial replication rates in microbial communities.</title>
        <authorList>
            <person name="Brown C.T."/>
            <person name="Olm M.R."/>
            <person name="Thomas B.C."/>
            <person name="Banfield J.F."/>
        </authorList>
    </citation>
    <scope>NUCLEOTIDE SEQUENCE [LARGE SCALE GENOMIC DNA]</scope>
    <source>
        <strain evidence="16">46_33</strain>
    </source>
</reference>
<dbReference type="UniPathway" id="UPA00050">
    <property type="reaction ID" value="UER00064"/>
</dbReference>
<dbReference type="NCBIfam" id="NF002288">
    <property type="entry name" value="PRK01212.1-4"/>
    <property type="match status" value="1"/>
</dbReference>
<dbReference type="Pfam" id="PF00288">
    <property type="entry name" value="GHMP_kinases_N"/>
    <property type="match status" value="1"/>
</dbReference>
<evidence type="ECO:0000256" key="9">
    <source>
        <dbReference type="ARBA" id="ARBA00022777"/>
    </source>
</evidence>
<comment type="caution">
    <text evidence="16">The sequence shown here is derived from an EMBL/GenBank/DDBJ whole genome shotgun (WGS) entry which is preliminary data.</text>
</comment>
<dbReference type="RefSeq" id="WP_303680065.1">
    <property type="nucleotide sequence ID" value="NZ_MNTG01000033.1"/>
</dbReference>
<keyword evidence="8 13" id="KW-0547">Nucleotide-binding</keyword>
<dbReference type="GO" id="GO:0005737">
    <property type="term" value="C:cytoplasm"/>
    <property type="evidence" value="ECO:0007669"/>
    <property type="project" value="UniProtKB-SubCell"/>
</dbReference>
<dbReference type="AlphaFoldDB" id="A0A1Q6R3Z3"/>
<evidence type="ECO:0000259" key="15">
    <source>
        <dbReference type="Pfam" id="PF08544"/>
    </source>
</evidence>
<dbReference type="STRING" id="626940.BHW43_07410"/>
<dbReference type="PANTHER" id="PTHR20861">
    <property type="entry name" value="HOMOSERINE/4-DIPHOSPHOCYTIDYL-2-C-METHYL-D-ERYTHRITOL KINASE"/>
    <property type="match status" value="1"/>
</dbReference>
<evidence type="ECO:0000256" key="7">
    <source>
        <dbReference type="ARBA" id="ARBA00022697"/>
    </source>
</evidence>
<name>A0A1Q6R3Z3_9FIRM</name>
<comment type="pathway">
    <text evidence="1 13">Amino-acid biosynthesis; L-threonine biosynthesis; L-threonine from L-aspartate: step 4/5.</text>
</comment>
<evidence type="ECO:0000256" key="8">
    <source>
        <dbReference type="ARBA" id="ARBA00022741"/>
    </source>
</evidence>
<comment type="function">
    <text evidence="12 13">Catalyzes the ATP-dependent phosphorylation of L-homoserine to L-homoserine phosphate.</text>
</comment>
<keyword evidence="10 13" id="KW-0067">ATP-binding</keyword>
<sequence length="303" mass="32727">MKKVFIQVPATSANCGPGFDTLGLACNLYNEVSYEITDRKGFQLEVEGEGADYLKPFGRNLAFASFLRVWNAVTDGQRIGLKVKMFNRIPMSRGLGSSSSAIVAGLYAANALCDDYYTKDELLGIATEIEGHPDNVAPALYGGFTISYMEQEKAHSLRLLPAKPLKFIAVVPDSKLPTSLARQAIPKTVPHKDAVYNTSRASLLVGALLSGNYEYLGMALEDKLHQPYRAHLIPGLPDVFAVAKEAGAYNAIISGAGSTVMAYASPEADCERIAKAMVDVFAANNEHACYHILDLDTDGVKKV</sequence>
<evidence type="ECO:0000256" key="10">
    <source>
        <dbReference type="ARBA" id="ARBA00022840"/>
    </source>
</evidence>
<evidence type="ECO:0000256" key="11">
    <source>
        <dbReference type="ARBA" id="ARBA00049375"/>
    </source>
</evidence>
<dbReference type="PIRSF" id="PIRSF000676">
    <property type="entry name" value="Homoser_kin"/>
    <property type="match status" value="1"/>
</dbReference>
<dbReference type="InterPro" id="IPR014721">
    <property type="entry name" value="Ribsml_uS5_D2-typ_fold_subgr"/>
</dbReference>
<evidence type="ECO:0000259" key="14">
    <source>
        <dbReference type="Pfam" id="PF00288"/>
    </source>
</evidence>
<dbReference type="Pfam" id="PF08544">
    <property type="entry name" value="GHMP_kinases_C"/>
    <property type="match status" value="1"/>
</dbReference>
<dbReference type="NCBIfam" id="TIGR00191">
    <property type="entry name" value="thrB"/>
    <property type="match status" value="1"/>
</dbReference>
<dbReference type="InterPro" id="IPR006203">
    <property type="entry name" value="GHMP_knse_ATP-bd_CS"/>
</dbReference>
<gene>
    <name evidence="13" type="primary">thrB</name>
    <name evidence="16" type="ORF">BHW43_07410</name>
</gene>
<dbReference type="Gene3D" id="3.30.70.890">
    <property type="entry name" value="GHMP kinase, C-terminal domain"/>
    <property type="match status" value="1"/>
</dbReference>
<dbReference type="GO" id="GO:0005524">
    <property type="term" value="F:ATP binding"/>
    <property type="evidence" value="ECO:0007669"/>
    <property type="project" value="UniProtKB-UniRule"/>
</dbReference>
<feature type="binding site" evidence="13">
    <location>
        <begin position="90"/>
        <end position="100"/>
    </location>
    <ligand>
        <name>ATP</name>
        <dbReference type="ChEBI" id="CHEBI:30616"/>
    </ligand>
</feature>
<comment type="catalytic activity">
    <reaction evidence="11 13">
        <text>L-homoserine + ATP = O-phospho-L-homoserine + ADP + H(+)</text>
        <dbReference type="Rhea" id="RHEA:13985"/>
        <dbReference type="ChEBI" id="CHEBI:15378"/>
        <dbReference type="ChEBI" id="CHEBI:30616"/>
        <dbReference type="ChEBI" id="CHEBI:57476"/>
        <dbReference type="ChEBI" id="CHEBI:57590"/>
        <dbReference type="ChEBI" id="CHEBI:456216"/>
        <dbReference type="EC" id="2.7.1.39"/>
    </reaction>
</comment>